<keyword evidence="1" id="KW-0677">Repeat</keyword>
<evidence type="ECO:0000256" key="2">
    <source>
        <dbReference type="SAM" id="MobiDB-lite"/>
    </source>
</evidence>
<feature type="domain" description="SLH" evidence="3">
    <location>
        <begin position="24"/>
        <end position="87"/>
    </location>
</feature>
<sequence length="644" mass="73470">MRKKHLILTLAFVMILVSGITAFGDGLIFTDINDHWAKEYIEDIYNRKLTSGYVDATYRPNNPIVGLEAVVMLANLLGFDAEEDAATDLQVDKFTMNRIPAWAYGHLAYLMDRNIVKETELSNFVKDNKTTKIKRYEFANLIGRILVEYGGEDVSRSYLLPYKDEMDIPATTKPYVDLMLRKNLLNAASNDGRFLPENEITRGEVAKIISLTAELLDDIDEEIIEAMEDSEEENNELEEENDDLEEVEEAEEENNEVEDKITYQEGVIDGLTIGNRRVITITSDENLLIYDISDTALVYLDNDKKKLSDLIKGQDVKLKLVNDVVVRIDAVAMREVYRGYFEKLTKGTSNTVLSLVDDKEKLKVYRLPNDITVYLNGERSNLESFKVGDIVKVFAKDDELTEIQGKSKTEFVRGVITSLGTSNNQVVEIAKNDDTIIQLEMEDETVIRRDGRVASFSKLRVSDEVHIELEYDKVKVFNASTVRRRVEGYIRKIVIGEESYVVIESSDNVKEEFLIEDYTTIRMGDDAGEIYDLRLNYFAEVKIESNEVVRLTTTDRLDMERVNGIITYIDEDAEVFEVEYIEDGKAEVKMIHTKDNGSNDRTVYIDDRGTTRFSKLQVGDEIFVVGQTKKGIFTAERVVIVVSD</sequence>
<feature type="region of interest" description="Disordered" evidence="2">
    <location>
        <begin position="228"/>
        <end position="257"/>
    </location>
</feature>
<keyword evidence="5" id="KW-1185">Reference proteome</keyword>
<name>A0A6I0F187_9FIRM</name>
<evidence type="ECO:0000313" key="5">
    <source>
        <dbReference type="Proteomes" id="UP000432715"/>
    </source>
</evidence>
<feature type="domain" description="SLH" evidence="3">
    <location>
        <begin position="159"/>
        <end position="223"/>
    </location>
</feature>
<comment type="caution">
    <text evidence="4">The sequence shown here is derived from an EMBL/GenBank/DDBJ whole genome shotgun (WGS) entry which is preliminary data.</text>
</comment>
<accession>A0A6I0F187</accession>
<dbReference type="RefSeq" id="WP_151861146.1">
    <property type="nucleotide sequence ID" value="NZ_WBZC01000026.1"/>
</dbReference>
<reference evidence="4 5" key="1">
    <citation type="submission" date="2019-10" db="EMBL/GenBank/DDBJ databases">
        <title>Alkaliphilus serpentinus sp. nov. and Alkaliphilus pronyensis sp. nov., two novel anaerobic alkaliphilic species isolated from the serpentinized-hosted hydrothermal field of the Prony Bay (New Caledonia).</title>
        <authorList>
            <person name="Postec A."/>
        </authorList>
    </citation>
    <scope>NUCLEOTIDE SEQUENCE [LARGE SCALE GENOMIC DNA]</scope>
    <source>
        <strain evidence="4 5">LacV</strain>
    </source>
</reference>
<evidence type="ECO:0000259" key="3">
    <source>
        <dbReference type="PROSITE" id="PS51272"/>
    </source>
</evidence>
<proteinExistence type="predicted"/>
<dbReference type="InterPro" id="IPR001119">
    <property type="entry name" value="SLH_dom"/>
</dbReference>
<organism evidence="4 5">
    <name type="scientific">Alkaliphilus pronyensis</name>
    <dbReference type="NCBI Taxonomy" id="1482732"/>
    <lineage>
        <taxon>Bacteria</taxon>
        <taxon>Bacillati</taxon>
        <taxon>Bacillota</taxon>
        <taxon>Clostridia</taxon>
        <taxon>Peptostreptococcales</taxon>
        <taxon>Natronincolaceae</taxon>
        <taxon>Alkaliphilus</taxon>
    </lineage>
</organism>
<dbReference type="EMBL" id="WBZC01000026">
    <property type="protein sequence ID" value="KAB3534712.1"/>
    <property type="molecule type" value="Genomic_DNA"/>
</dbReference>
<dbReference type="Proteomes" id="UP000432715">
    <property type="component" value="Unassembled WGS sequence"/>
</dbReference>
<feature type="compositionally biased region" description="Acidic residues" evidence="2">
    <location>
        <begin position="228"/>
        <end position="256"/>
    </location>
</feature>
<dbReference type="OrthoDB" id="2065578at2"/>
<gene>
    <name evidence="4" type="ORF">F8154_08280</name>
</gene>
<dbReference type="AlphaFoldDB" id="A0A6I0F187"/>
<dbReference type="PROSITE" id="PS51272">
    <property type="entry name" value="SLH"/>
    <property type="match status" value="2"/>
</dbReference>
<evidence type="ECO:0000256" key="1">
    <source>
        <dbReference type="ARBA" id="ARBA00022737"/>
    </source>
</evidence>
<protein>
    <submittedName>
        <fullName evidence="4">S-layer homology domain-containing protein</fullName>
    </submittedName>
</protein>
<dbReference type="Pfam" id="PF00395">
    <property type="entry name" value="SLH"/>
    <property type="match status" value="2"/>
</dbReference>
<evidence type="ECO:0000313" key="4">
    <source>
        <dbReference type="EMBL" id="KAB3534712.1"/>
    </source>
</evidence>